<dbReference type="InterPro" id="IPR004343">
    <property type="entry name" value="Plus-3_dom"/>
</dbReference>
<feature type="region of interest" description="Disordered" evidence="5">
    <location>
        <begin position="129"/>
        <end position="154"/>
    </location>
</feature>
<dbReference type="SUPFAM" id="SSF159042">
    <property type="entry name" value="Plus3-like"/>
    <property type="match status" value="1"/>
</dbReference>
<feature type="domain" description="Plus3" evidence="6">
    <location>
        <begin position="239"/>
        <end position="374"/>
    </location>
</feature>
<protein>
    <recommendedName>
        <fullName evidence="6">Plus3 domain-containing protein</fullName>
    </recommendedName>
</protein>
<organism evidence="7 8">
    <name type="scientific">Dendrobium chrysotoxum</name>
    <name type="common">Orchid</name>
    <dbReference type="NCBI Taxonomy" id="161865"/>
    <lineage>
        <taxon>Eukaryota</taxon>
        <taxon>Viridiplantae</taxon>
        <taxon>Streptophyta</taxon>
        <taxon>Embryophyta</taxon>
        <taxon>Tracheophyta</taxon>
        <taxon>Spermatophyta</taxon>
        <taxon>Magnoliopsida</taxon>
        <taxon>Liliopsida</taxon>
        <taxon>Asparagales</taxon>
        <taxon>Orchidaceae</taxon>
        <taxon>Epidendroideae</taxon>
        <taxon>Malaxideae</taxon>
        <taxon>Dendrobiinae</taxon>
        <taxon>Dendrobium</taxon>
    </lineage>
</organism>
<feature type="compositionally biased region" description="Basic and acidic residues" evidence="5">
    <location>
        <begin position="129"/>
        <end position="140"/>
    </location>
</feature>
<evidence type="ECO:0000259" key="6">
    <source>
        <dbReference type="PROSITE" id="PS51360"/>
    </source>
</evidence>
<dbReference type="Gene3D" id="3.90.70.200">
    <property type="entry name" value="Plus-3 domain"/>
    <property type="match status" value="1"/>
</dbReference>
<comment type="caution">
    <text evidence="7">The sequence shown here is derived from an EMBL/GenBank/DDBJ whole genome shotgun (WGS) entry which is preliminary data.</text>
</comment>
<accession>A0AAV7HQW8</accession>
<dbReference type="PANTHER" id="PTHR13115:SF8">
    <property type="entry name" value="RNA POLYMERASE-ASSOCIATED PROTEIN RTF1 HOMOLOG"/>
    <property type="match status" value="1"/>
</dbReference>
<keyword evidence="2" id="KW-0805">Transcription regulation</keyword>
<gene>
    <name evidence="7" type="ORF">IEQ34_001213</name>
</gene>
<dbReference type="Proteomes" id="UP000775213">
    <property type="component" value="Unassembled WGS sequence"/>
</dbReference>
<feature type="compositionally biased region" description="Polar residues" evidence="5">
    <location>
        <begin position="15"/>
        <end position="30"/>
    </location>
</feature>
<evidence type="ECO:0000313" key="7">
    <source>
        <dbReference type="EMBL" id="KAH0469655.1"/>
    </source>
</evidence>
<keyword evidence="8" id="KW-1185">Reference proteome</keyword>
<dbReference type="AlphaFoldDB" id="A0AAV7HQW8"/>
<dbReference type="GO" id="GO:0003677">
    <property type="term" value="F:DNA binding"/>
    <property type="evidence" value="ECO:0007669"/>
    <property type="project" value="InterPro"/>
</dbReference>
<dbReference type="GO" id="GO:1990269">
    <property type="term" value="F:RNA polymerase II C-terminal domain phosphoserine binding"/>
    <property type="evidence" value="ECO:0007669"/>
    <property type="project" value="TreeGrafter"/>
</dbReference>
<feature type="compositionally biased region" description="Basic and acidic residues" evidence="5">
    <location>
        <begin position="91"/>
        <end position="112"/>
    </location>
</feature>
<sequence>MADLEDMLLEAAGRSGTSGRKTQSDGSDSNYIDLKFSIGKHSGSNVPLKKRFEHSKNNDQTSWVNENNDYDDYEKSSGDDSDSAPSIGSDLYKDDKDKEELGKMTELDREMILAERSTRIDDYWLKKKAHESSSKAEYSTKESPLPLSSRSRLSVRSENVSGKIDALKELRSRRMKQQDPEGYRKFRDLAAAGTGFVDDAEGSSDSDAGISTDDKEDKLQVHNYVVDNLDDLLTSDSKPLGFEDVKEITIRRSKLVKWFMEPFFEDIIVGCFVRVGVARTRTGPKYRLCLVKSVDASDPDQQYKLEGRTTHKWLNCTWGFENLAERWQMAVISDSPPLEEEFMELVEEVERSGGKMPNRYDVNFKKGKIQEISNFIYSAETVKLMLEQKKSTSTRPLNIAAEKARLRKEIEAAGSRGEDSETKRLQTKLKELAEVSWQSKQFDAKAVKLAEINRKNKLANFRNASERRPINTSLKAGEEGYDPFSRRWTRSRNYYPSKPGGVPDEATVNEANESAIKSSVDANGMGANKGAEVGMEATAAALDAAACAGKLVDSNAPVDQETELNLLHIFELPISLAGLQSSVGPRGASLAFMPRKQKIEATIGCKVPENDGKRHSLTLTVSDYKRRRGLL</sequence>
<evidence type="ECO:0000256" key="5">
    <source>
        <dbReference type="SAM" id="MobiDB-lite"/>
    </source>
</evidence>
<dbReference type="PANTHER" id="PTHR13115">
    <property type="entry name" value="RNA POLYMERASE-ASSOCIATED PROTEIN RTF1 HOMOLOG"/>
    <property type="match status" value="1"/>
</dbReference>
<proteinExistence type="predicted"/>
<dbReference type="FunFam" id="3.90.70.200:FF:000003">
    <property type="entry name" value="RNA polymerase-associated protein RTF1"/>
    <property type="match status" value="1"/>
</dbReference>
<reference evidence="7 8" key="1">
    <citation type="journal article" date="2021" name="Hortic Res">
        <title>Chromosome-scale assembly of the Dendrobium chrysotoxum genome enhances the understanding of orchid evolution.</title>
        <authorList>
            <person name="Zhang Y."/>
            <person name="Zhang G.Q."/>
            <person name="Zhang D."/>
            <person name="Liu X.D."/>
            <person name="Xu X.Y."/>
            <person name="Sun W.H."/>
            <person name="Yu X."/>
            <person name="Zhu X."/>
            <person name="Wang Z.W."/>
            <person name="Zhao X."/>
            <person name="Zhong W.Y."/>
            <person name="Chen H."/>
            <person name="Yin W.L."/>
            <person name="Huang T."/>
            <person name="Niu S.C."/>
            <person name="Liu Z.J."/>
        </authorList>
    </citation>
    <scope>NUCLEOTIDE SEQUENCE [LARGE SCALE GENOMIC DNA]</scope>
    <source>
        <strain evidence="7">Lindl</strain>
    </source>
</reference>
<feature type="compositionally biased region" description="Low complexity" evidence="5">
    <location>
        <begin position="142"/>
        <end position="154"/>
    </location>
</feature>
<dbReference type="SMART" id="SM00719">
    <property type="entry name" value="Plus3"/>
    <property type="match status" value="1"/>
</dbReference>
<dbReference type="GO" id="GO:0016593">
    <property type="term" value="C:Cdc73/Paf1 complex"/>
    <property type="evidence" value="ECO:0007669"/>
    <property type="project" value="TreeGrafter"/>
</dbReference>
<keyword evidence="3" id="KW-0804">Transcription</keyword>
<evidence type="ECO:0000256" key="1">
    <source>
        <dbReference type="ARBA" id="ARBA00004123"/>
    </source>
</evidence>
<name>A0AAV7HQW8_DENCH</name>
<dbReference type="InterPro" id="IPR036128">
    <property type="entry name" value="Plus3-like_sf"/>
</dbReference>
<evidence type="ECO:0000256" key="2">
    <source>
        <dbReference type="ARBA" id="ARBA00023015"/>
    </source>
</evidence>
<keyword evidence="4" id="KW-0539">Nucleus</keyword>
<comment type="subcellular location">
    <subcellularLocation>
        <location evidence="1">Nucleus</location>
    </subcellularLocation>
</comment>
<dbReference type="Pfam" id="PF03126">
    <property type="entry name" value="Plus-3"/>
    <property type="match status" value="1"/>
</dbReference>
<dbReference type="PROSITE" id="PS51360">
    <property type="entry name" value="PLUS3"/>
    <property type="match status" value="1"/>
</dbReference>
<dbReference type="EMBL" id="JAGFBR010000002">
    <property type="protein sequence ID" value="KAH0469655.1"/>
    <property type="molecule type" value="Genomic_DNA"/>
</dbReference>
<evidence type="ECO:0000256" key="3">
    <source>
        <dbReference type="ARBA" id="ARBA00023163"/>
    </source>
</evidence>
<evidence type="ECO:0000313" key="8">
    <source>
        <dbReference type="Proteomes" id="UP000775213"/>
    </source>
</evidence>
<feature type="region of interest" description="Disordered" evidence="5">
    <location>
        <begin position="1"/>
        <end position="112"/>
    </location>
</feature>
<feature type="compositionally biased region" description="Polar residues" evidence="5">
    <location>
        <begin position="58"/>
        <end position="67"/>
    </location>
</feature>
<evidence type="ECO:0000256" key="4">
    <source>
        <dbReference type="ARBA" id="ARBA00023242"/>
    </source>
</evidence>